<reference evidence="3 4" key="1">
    <citation type="journal article" date="2019" name="Environ. Microbiol.">
        <title>Species interactions and distinct microbial communities in high Arctic permafrost affected cryosols are associated with the CH4 and CO2 gas fluxes.</title>
        <authorList>
            <person name="Altshuler I."/>
            <person name="Hamel J."/>
            <person name="Turney S."/>
            <person name="Magnuson E."/>
            <person name="Levesque R."/>
            <person name="Greer C."/>
            <person name="Whyte L.G."/>
        </authorList>
    </citation>
    <scope>NUCLEOTIDE SEQUENCE [LARGE SCALE GENOMIC DNA]</scope>
    <source>
        <strain evidence="3 4">S9.3B</strain>
    </source>
</reference>
<dbReference type="Proteomes" id="UP000317078">
    <property type="component" value="Unassembled WGS sequence"/>
</dbReference>
<keyword evidence="4" id="KW-1185">Reference proteome</keyword>
<evidence type="ECO:0000313" key="3">
    <source>
        <dbReference type="EMBL" id="TPG61180.1"/>
    </source>
</evidence>
<dbReference type="EMBL" id="RCZP01000001">
    <property type="protein sequence ID" value="TPG61180.1"/>
    <property type="molecule type" value="Genomic_DNA"/>
</dbReference>
<dbReference type="AlphaFoldDB" id="A0A502GIR0"/>
<accession>A0A502GIR0</accession>
<keyword evidence="2" id="KW-0732">Signal</keyword>
<feature type="region of interest" description="Disordered" evidence="1">
    <location>
        <begin position="41"/>
        <end position="73"/>
    </location>
</feature>
<proteinExistence type="predicted"/>
<dbReference type="Gene3D" id="2.60.120.380">
    <property type="match status" value="1"/>
</dbReference>
<sequence>MRGGSPRSRSARGRAGVLALALAALAPATGAALAGDLARPVQGGALKSPAPPSPAPPPAAPARPPAPPRPGYALSAAEAARTPPLQPDRPVRVNLSRGQQAFFRVAPEAGEAWAVTTRGLSRNTDTIVAVLDDAGGLVAEDDDGGEESLSSRLEVQPGDGAQVVRAGTLENAGGRFEVVLTRIAPQPSASFATSPAEAAARPPAEVGQPIRLRLRRNQEAFFALPADRANLVARTRDLARGTDTALALVDAAGTVIAEDDDGGEGLASLLPLNRAANGPVLLRASLVSGTGRFELVLEREAPAPAPDYPTSLEEARARGPLSPGQVVRVELGRGGEAFFALPEGQPVTVSTRNLGGDADTVLALLDAEGRVLAEDDDGGGGLASRVTTRGAGAGAAFVRASLLNNARGGFDLAVQAAAGGGVGAAGDLAEAARRPALVIGEAVRATVEAGEAAVFALPFDGRPAVAITFGLADGADTVLELLDADGSVLGENDDAEGLSSRLDIPAEPRPAFLRLRLLEDRPGEVSLVLVRPAP</sequence>
<evidence type="ECO:0000313" key="4">
    <source>
        <dbReference type="Proteomes" id="UP000317078"/>
    </source>
</evidence>
<organism evidence="3 4">
    <name type="scientific">Muricoccus nepalensis</name>
    <dbReference type="NCBI Taxonomy" id="1854500"/>
    <lineage>
        <taxon>Bacteria</taxon>
        <taxon>Pseudomonadati</taxon>
        <taxon>Pseudomonadota</taxon>
        <taxon>Alphaproteobacteria</taxon>
        <taxon>Acetobacterales</taxon>
        <taxon>Roseomonadaceae</taxon>
        <taxon>Muricoccus</taxon>
    </lineage>
</organism>
<comment type="caution">
    <text evidence="3">The sequence shown here is derived from an EMBL/GenBank/DDBJ whole genome shotgun (WGS) entry which is preliminary data.</text>
</comment>
<feature type="compositionally biased region" description="Pro residues" evidence="1">
    <location>
        <begin position="49"/>
        <end position="70"/>
    </location>
</feature>
<protein>
    <submittedName>
        <fullName evidence="3">Uncharacterized protein</fullName>
    </submittedName>
</protein>
<feature type="signal peptide" evidence="2">
    <location>
        <begin position="1"/>
        <end position="34"/>
    </location>
</feature>
<name>A0A502GIR0_9PROT</name>
<evidence type="ECO:0000256" key="2">
    <source>
        <dbReference type="SAM" id="SignalP"/>
    </source>
</evidence>
<gene>
    <name evidence="3" type="ORF">EAH89_01050</name>
</gene>
<evidence type="ECO:0000256" key="1">
    <source>
        <dbReference type="SAM" id="MobiDB-lite"/>
    </source>
</evidence>
<feature type="chain" id="PRO_5021317377" evidence="2">
    <location>
        <begin position="35"/>
        <end position="534"/>
    </location>
</feature>